<dbReference type="InParanoid" id="A0A1D8PQM7"/>
<dbReference type="GO" id="GO:0015171">
    <property type="term" value="F:amino acid transmembrane transporter activity"/>
    <property type="evidence" value="ECO:0000318"/>
    <property type="project" value="GO_Central"/>
</dbReference>
<dbReference type="FunFam" id="1.20.1740.10:FF:000097">
    <property type="entry name" value="Amino acid transporter, putative"/>
    <property type="match status" value="1"/>
</dbReference>
<evidence type="ECO:0000256" key="6">
    <source>
        <dbReference type="SAM" id="Phobius"/>
    </source>
</evidence>
<evidence type="ECO:0000313" key="8">
    <source>
        <dbReference type="CGD" id="CAL0000175379"/>
    </source>
</evidence>
<feature type="transmembrane region" description="Helical" evidence="6">
    <location>
        <begin position="484"/>
        <end position="503"/>
    </location>
</feature>
<dbReference type="VEuPathDB" id="FungiDB:C7_00630C_A"/>
<dbReference type="InterPro" id="IPR050524">
    <property type="entry name" value="APC_YAT"/>
</dbReference>
<keyword evidence="4 6" id="KW-1133">Transmembrane helix</keyword>
<dbReference type="Pfam" id="PF00324">
    <property type="entry name" value="AA_permease"/>
    <property type="match status" value="1"/>
</dbReference>
<dbReference type="SMR" id="A0A1D8PQM7"/>
<evidence type="ECO:0000313" key="9">
    <source>
        <dbReference type="EMBL" id="AOW30441.1"/>
    </source>
</evidence>
<dbReference type="Proteomes" id="UP000000559">
    <property type="component" value="Chromosome 7"/>
</dbReference>
<keyword evidence="3 6" id="KW-0812">Transmembrane</keyword>
<feature type="transmembrane region" description="Helical" evidence="6">
    <location>
        <begin position="86"/>
        <end position="109"/>
    </location>
</feature>
<gene>
    <name evidence="9" type="ordered locus">CAALFM_C700630CA</name>
    <name evidence="8" type="ordered locus">orf19.7055.1</name>
</gene>
<dbReference type="Gene3D" id="1.20.1740.10">
    <property type="entry name" value="Amino acid/polyamine transporter I"/>
    <property type="match status" value="1"/>
</dbReference>
<dbReference type="GO" id="GO:0003333">
    <property type="term" value="P:amino acid transmembrane transport"/>
    <property type="evidence" value="ECO:0000318"/>
    <property type="project" value="GO_Central"/>
</dbReference>
<evidence type="ECO:0000313" key="10">
    <source>
        <dbReference type="Proteomes" id="UP000000559"/>
    </source>
</evidence>
<evidence type="ECO:0000256" key="1">
    <source>
        <dbReference type="ARBA" id="ARBA00004141"/>
    </source>
</evidence>
<dbReference type="PANTHER" id="PTHR43341">
    <property type="entry name" value="AMINO ACID PERMEASE"/>
    <property type="match status" value="1"/>
</dbReference>
<evidence type="ECO:0000256" key="5">
    <source>
        <dbReference type="ARBA" id="ARBA00023136"/>
    </source>
</evidence>
<feature type="transmembrane region" description="Helical" evidence="6">
    <location>
        <begin position="55"/>
        <end position="80"/>
    </location>
</feature>
<proteinExistence type="inferred from homology"/>
<keyword evidence="5 6" id="KW-0472">Membrane</keyword>
<feature type="domain" description="Amino acid permease/ SLC12A" evidence="7">
    <location>
        <begin position="57"/>
        <end position="512"/>
    </location>
</feature>
<dbReference type="PIRSF" id="PIRSF006060">
    <property type="entry name" value="AA_transporter"/>
    <property type="match status" value="1"/>
</dbReference>
<reference evidence="9 10" key="1">
    <citation type="journal article" date="2004" name="Proc. Natl. Acad. Sci. U.S.A.">
        <title>The diploid genome sequence of Candida albicans.</title>
        <authorList>
            <person name="Jones T."/>
            <person name="Federspiel N.A."/>
            <person name="Chibana H."/>
            <person name="Dungan J."/>
            <person name="Kalman S."/>
            <person name="Magee B.B."/>
            <person name="Newport G."/>
            <person name="Thorstenson Y.R."/>
            <person name="Agabian N."/>
            <person name="Magee P.T."/>
            <person name="Davis R.W."/>
            <person name="Scherer S."/>
        </authorList>
    </citation>
    <scope>NUCLEOTIDE SEQUENCE [LARGE SCALE GENOMIC DNA]</scope>
    <source>
        <strain evidence="10">SC5314 / ATCC MYA-2876</strain>
    </source>
</reference>
<reference evidence="9 10" key="2">
    <citation type="journal article" date="2007" name="Genome Biol.">
        <title>Assembly of the Candida albicans genome into sixteen supercontigs aligned on the eight chromosomes.</title>
        <authorList>
            <person name="van het Hoog M."/>
            <person name="Rast T.J."/>
            <person name="Martchenko M."/>
            <person name="Grindle S."/>
            <person name="Dignard D."/>
            <person name="Hogues H."/>
            <person name="Cuomo C."/>
            <person name="Berriman M."/>
            <person name="Scherer S."/>
            <person name="Magee B.B."/>
            <person name="Whiteway M."/>
            <person name="Chibana H."/>
            <person name="Nantel A."/>
            <person name="Magee P.T."/>
        </authorList>
    </citation>
    <scope>GENOME REANNOTATION</scope>
    <source>
        <strain evidence="10">SC5314 / ATCC MYA-2876</strain>
    </source>
</reference>
<accession>A0A1D8PQM7</accession>
<feature type="transmembrane region" description="Helical" evidence="6">
    <location>
        <begin position="162"/>
        <end position="180"/>
    </location>
</feature>
<keyword evidence="10" id="KW-1185">Reference proteome</keyword>
<feature type="transmembrane region" description="Helical" evidence="6">
    <location>
        <begin position="283"/>
        <end position="302"/>
    </location>
</feature>
<dbReference type="EMBL" id="CP017629">
    <property type="protein sequence ID" value="AOW30441.1"/>
    <property type="molecule type" value="Genomic_DNA"/>
</dbReference>
<feature type="transmembrane region" description="Helical" evidence="6">
    <location>
        <begin position="457"/>
        <end position="478"/>
    </location>
</feature>
<dbReference type="GO" id="GO:0016020">
    <property type="term" value="C:membrane"/>
    <property type="evidence" value="ECO:0000318"/>
    <property type="project" value="GO_Central"/>
</dbReference>
<dbReference type="KEGG" id="cal:CAALFM_C700630CA"/>
<dbReference type="InterPro" id="IPR004841">
    <property type="entry name" value="AA-permease/SLC12A_dom"/>
</dbReference>
<dbReference type="OrthoDB" id="3900342at2759"/>
<comment type="subcellular location">
    <subcellularLocation>
        <location evidence="1">Membrane</location>
        <topology evidence="1">Multi-pass membrane protein</topology>
    </subcellularLocation>
</comment>
<organism evidence="9 10">
    <name type="scientific">Candida albicans (strain SC5314 / ATCC MYA-2876)</name>
    <name type="common">Yeast</name>
    <dbReference type="NCBI Taxonomy" id="237561"/>
    <lineage>
        <taxon>Eukaryota</taxon>
        <taxon>Fungi</taxon>
        <taxon>Dikarya</taxon>
        <taxon>Ascomycota</taxon>
        <taxon>Saccharomycotina</taxon>
        <taxon>Pichiomycetes</taxon>
        <taxon>Debaryomycetaceae</taxon>
        <taxon>Candida/Lodderomyces clade</taxon>
        <taxon>Candida</taxon>
    </lineage>
</organism>
<feature type="transmembrane region" description="Helical" evidence="6">
    <location>
        <begin position="252"/>
        <end position="271"/>
    </location>
</feature>
<reference evidence="9 10" key="3">
    <citation type="journal article" date="2013" name="Genome Biol.">
        <title>Assembly of a phased diploid Candida albicans genome facilitates allele-specific measurements and provides a simple model for repeat and indel structure.</title>
        <authorList>
            <person name="Muzzey D."/>
            <person name="Schwartz K."/>
            <person name="Weissman J.S."/>
            <person name="Sherlock G."/>
        </authorList>
    </citation>
    <scope>NUCLEOTIDE SEQUENCE [LARGE SCALE GENOMIC DNA]</scope>
    <source>
        <strain evidence="10">SC5314 / ATCC MYA-2876</strain>
    </source>
</reference>
<feature type="transmembrane region" description="Helical" evidence="6">
    <location>
        <begin position="336"/>
        <end position="355"/>
    </location>
</feature>
<dbReference type="eggNOG" id="KOG1286">
    <property type="taxonomic scope" value="Eukaryota"/>
</dbReference>
<dbReference type="PANTHER" id="PTHR43341:SF18">
    <property type="entry name" value="AMINO ACID PERMEASE_ SLC12A DOMAIN-CONTAINING PROTEIN"/>
    <property type="match status" value="1"/>
</dbReference>
<sequence length="549" mass="60945">MSVDKTQNDELNIHKSPKDLTSVTTKTTENLDLQSQADEIFYHDSRLSSSLSSRLISMISLVGVIGTGLFLSSGGTLATAGPLGMIISYIFVATVIGANQIAVTEVTCLMPITSGYIRHAEHFVDHSLGFAMGICNIYSAVIPTELSAVVLIMTYWTDLSPAVFVTIFGIVIVVINSYNVRWYGEIEFCFGVLKILLVICLIIVGLVIDLGGAPNHDRLGFRYWKDPGLFSERYATGSLGRFLGIWKSVGTAVYTFSGIQSVCLLAGESEYPRRAIYRAAKRVFYRIAILYFTTVLVLSMIVSHTDPAISKPDGTARGSAFVVAIQRSGIKVLPHIVNAVVLTSALSAANLDIIRSSRIIYALASKRQLPKIFLKVNNYGLPYVAVAFCCSFLPLAYMTANATSAAVFSWFQNITSSCTLLNWSIISINHISMSRALRAQGYTRDDLPYKFAGGEFAAYYSLFFAIIFLLTGGFPVFIKGYWQFSTFFSSYFIIPLVLIFYTFGKLFWKTKLKSPHDVPLKPLFFDVQQRPEPPYPKLKGWQKLTWLWA</sequence>
<evidence type="ECO:0000256" key="4">
    <source>
        <dbReference type="ARBA" id="ARBA00022989"/>
    </source>
</evidence>
<comment type="similarity">
    <text evidence="2">Belongs to the amino acid-polyamine-organocation (APC) superfamily. YAT (TC 2.A.3.10) family.</text>
</comment>
<dbReference type="OMA" id="ELPWHNR"/>
<dbReference type="AlphaFoldDB" id="A0A1D8PQM7"/>
<evidence type="ECO:0000259" key="7">
    <source>
        <dbReference type="Pfam" id="PF00324"/>
    </source>
</evidence>
<dbReference type="CGD" id="CAL0000175379">
    <property type="gene designation" value="orf19.7055.1"/>
</dbReference>
<feature type="transmembrane region" description="Helical" evidence="6">
    <location>
        <begin position="376"/>
        <end position="400"/>
    </location>
</feature>
<name>A0A1D8PQM7_CANAL</name>
<protein>
    <recommendedName>
        <fullName evidence="7">Amino acid permease/ SLC12A domain-containing protein</fullName>
    </recommendedName>
</protein>
<dbReference type="RefSeq" id="XP_019331020.1">
    <property type="nucleotide sequence ID" value="XM_019475475.1"/>
</dbReference>
<evidence type="ECO:0000256" key="3">
    <source>
        <dbReference type="ARBA" id="ARBA00022692"/>
    </source>
</evidence>
<dbReference type="GeneID" id="3638028"/>
<feature type="transmembrane region" description="Helical" evidence="6">
    <location>
        <begin position="130"/>
        <end position="156"/>
    </location>
</feature>
<evidence type="ECO:0000256" key="2">
    <source>
        <dbReference type="ARBA" id="ARBA00006983"/>
    </source>
</evidence>
<feature type="transmembrane region" description="Helical" evidence="6">
    <location>
        <begin position="192"/>
        <end position="213"/>
    </location>
</feature>